<evidence type="ECO:0000256" key="9">
    <source>
        <dbReference type="SAM" id="Coils"/>
    </source>
</evidence>
<evidence type="ECO:0000256" key="8">
    <source>
        <dbReference type="ARBA" id="ARBA00031344"/>
    </source>
</evidence>
<dbReference type="PANTHER" id="PTHR12961">
    <property type="entry name" value="CONSERVED OLIGOMERIC GOLGI COMPLEX COMPONENT 2"/>
    <property type="match status" value="1"/>
</dbReference>
<evidence type="ECO:0000313" key="12">
    <source>
        <dbReference type="EMBL" id="KAK5639446.1"/>
    </source>
</evidence>
<keyword evidence="13" id="KW-1185">Reference proteome</keyword>
<sequence length="696" mass="81274">MASALALLYSDYYKQWRQAMYRFLLAPTFNIDKFLSQCTSKLELLTIREDLKQYGSRLYSVMVDILKTETERIINLAENLTHLNVTIEQLHSPMSQLSEEIRTLYHAINSAKSDFKEHLDKVESITFEKNCLNLKIGIFSSASNINNIILSWEKDADITTLERAVNEYSFQYLYLSQLGLESVVVQSNTHKIVTQLLELLDGLFLTAFKAQNEETILSCLRMYMNLVKQEVATECFRKHVVEPGLQSIFNQRNLDYHNQDVNMLYKLALQFLNDKLGLLLKVLRTHGDLGGFSFITDCFWHEVDKQICENLPNITAPGNPQLFQRRFKDTWKFLEEISLAAGNPDLFKSNSSIRAHMKRFNLPVYFEIVFQQISVKFETEMLFQPKMFCEFEWARILTEEGNLFKLKMTDSLWNGIKQCFDGSVFLNHIGDQFMKLMMLLVSRYIKWFDTILVNWDHSTPFIKSVTSGIEKFIVYAMLDFQEIKQLLTPPQDIDSYDSTIFHLVDTLIRPNLTKILNLHVEVLNNIYSRLQKQLIRVKVNQFTEYFEQVTSIPRLYRRTNRTVPNQPSSYVFATVSNISKFHHQFKDILDHEVIGTVIDRIIADVAEQYLSVIQEVLYSVQKTEESLRRLKNRSLNLMDEAGAQTSREATSDEAKIREQIKRDVQYFISNVSPFTLEVSKPMVQRLLKESLRENVE</sequence>
<gene>
    <name evidence="12" type="ORF">RI129_011938</name>
</gene>
<feature type="domain" description="COG complex component COG2 C-terminal" evidence="11">
    <location>
        <begin position="358"/>
        <end position="664"/>
    </location>
</feature>
<keyword evidence="4" id="KW-0813">Transport</keyword>
<comment type="similarity">
    <text evidence="2">Belongs to the COG2 family.</text>
</comment>
<evidence type="ECO:0000313" key="13">
    <source>
        <dbReference type="Proteomes" id="UP001329430"/>
    </source>
</evidence>
<dbReference type="PANTHER" id="PTHR12961:SF0">
    <property type="entry name" value="CONSERVED OLIGOMERIC GOLGI COMPLEX SUBUNIT 2"/>
    <property type="match status" value="1"/>
</dbReference>
<dbReference type="AlphaFoldDB" id="A0AAN7V5S5"/>
<comment type="subcellular location">
    <subcellularLocation>
        <location evidence="1">Golgi apparatus membrane</location>
        <topology evidence="1">Peripheral membrane protein</topology>
    </subcellularLocation>
</comment>
<accession>A0AAN7V5S5</accession>
<dbReference type="GO" id="GO:0006891">
    <property type="term" value="P:intra-Golgi vesicle-mediated transport"/>
    <property type="evidence" value="ECO:0007669"/>
    <property type="project" value="TreeGrafter"/>
</dbReference>
<evidence type="ECO:0000256" key="7">
    <source>
        <dbReference type="ARBA" id="ARBA00023136"/>
    </source>
</evidence>
<name>A0AAN7V5S5_9COLE</name>
<dbReference type="GO" id="GO:0007030">
    <property type="term" value="P:Golgi organization"/>
    <property type="evidence" value="ECO:0007669"/>
    <property type="project" value="InterPro"/>
</dbReference>
<dbReference type="Pfam" id="PF12022">
    <property type="entry name" value="COG2_C"/>
    <property type="match status" value="1"/>
</dbReference>
<keyword evidence="6" id="KW-0333">Golgi apparatus</keyword>
<keyword evidence="5" id="KW-0653">Protein transport</keyword>
<evidence type="ECO:0000256" key="6">
    <source>
        <dbReference type="ARBA" id="ARBA00023034"/>
    </source>
</evidence>
<evidence type="ECO:0000256" key="1">
    <source>
        <dbReference type="ARBA" id="ARBA00004395"/>
    </source>
</evidence>
<comment type="caution">
    <text evidence="12">The sequence shown here is derived from an EMBL/GenBank/DDBJ whole genome shotgun (WGS) entry which is preliminary data.</text>
</comment>
<evidence type="ECO:0000256" key="2">
    <source>
        <dbReference type="ARBA" id="ARBA00007603"/>
    </source>
</evidence>
<dbReference type="EMBL" id="JAVRBK010000009">
    <property type="protein sequence ID" value="KAK5639446.1"/>
    <property type="molecule type" value="Genomic_DNA"/>
</dbReference>
<dbReference type="Pfam" id="PF06148">
    <property type="entry name" value="COG2_N"/>
    <property type="match status" value="1"/>
</dbReference>
<evidence type="ECO:0000256" key="3">
    <source>
        <dbReference type="ARBA" id="ARBA00020977"/>
    </source>
</evidence>
<keyword evidence="9" id="KW-0175">Coiled coil</keyword>
<dbReference type="GO" id="GO:0017119">
    <property type="term" value="C:Golgi transport complex"/>
    <property type="evidence" value="ECO:0007669"/>
    <property type="project" value="TreeGrafter"/>
</dbReference>
<evidence type="ECO:0000256" key="5">
    <source>
        <dbReference type="ARBA" id="ARBA00022927"/>
    </source>
</evidence>
<keyword evidence="7" id="KW-0472">Membrane</keyword>
<proteinExistence type="inferred from homology"/>
<organism evidence="12 13">
    <name type="scientific">Pyrocoelia pectoralis</name>
    <dbReference type="NCBI Taxonomy" id="417401"/>
    <lineage>
        <taxon>Eukaryota</taxon>
        <taxon>Metazoa</taxon>
        <taxon>Ecdysozoa</taxon>
        <taxon>Arthropoda</taxon>
        <taxon>Hexapoda</taxon>
        <taxon>Insecta</taxon>
        <taxon>Pterygota</taxon>
        <taxon>Neoptera</taxon>
        <taxon>Endopterygota</taxon>
        <taxon>Coleoptera</taxon>
        <taxon>Polyphaga</taxon>
        <taxon>Elateriformia</taxon>
        <taxon>Elateroidea</taxon>
        <taxon>Lampyridae</taxon>
        <taxon>Lampyrinae</taxon>
        <taxon>Pyrocoelia</taxon>
    </lineage>
</organism>
<protein>
    <recommendedName>
        <fullName evidence="3">Conserved oligomeric Golgi complex subunit 2</fullName>
    </recommendedName>
    <alternativeName>
        <fullName evidence="8">Component of oligomeric Golgi complex 2</fullName>
    </alternativeName>
</protein>
<evidence type="ECO:0000259" key="10">
    <source>
        <dbReference type="Pfam" id="PF06148"/>
    </source>
</evidence>
<reference evidence="12 13" key="1">
    <citation type="journal article" date="2024" name="Insects">
        <title>An Improved Chromosome-Level Genome Assembly of the Firefly Pyrocoelia pectoralis.</title>
        <authorList>
            <person name="Fu X."/>
            <person name="Meyer-Rochow V.B."/>
            <person name="Ballantyne L."/>
            <person name="Zhu X."/>
        </authorList>
    </citation>
    <scope>NUCLEOTIDE SEQUENCE [LARGE SCALE GENOMIC DNA]</scope>
    <source>
        <strain evidence="12">XCY_ONT2</strain>
    </source>
</reference>
<feature type="domain" description="Conserved oligomeric Golgi complex subunit 2 N-terminal" evidence="10">
    <location>
        <begin position="24"/>
        <end position="90"/>
    </location>
</feature>
<dbReference type="GO" id="GO:0000139">
    <property type="term" value="C:Golgi membrane"/>
    <property type="evidence" value="ECO:0007669"/>
    <property type="project" value="UniProtKB-SubCell"/>
</dbReference>
<evidence type="ECO:0000259" key="11">
    <source>
        <dbReference type="Pfam" id="PF12022"/>
    </source>
</evidence>
<evidence type="ECO:0000256" key="4">
    <source>
        <dbReference type="ARBA" id="ARBA00022448"/>
    </source>
</evidence>
<dbReference type="InterPro" id="IPR009316">
    <property type="entry name" value="COG2"/>
</dbReference>
<dbReference type="GO" id="GO:0015031">
    <property type="term" value="P:protein transport"/>
    <property type="evidence" value="ECO:0007669"/>
    <property type="project" value="UniProtKB-KW"/>
</dbReference>
<feature type="coiled-coil region" evidence="9">
    <location>
        <begin position="613"/>
        <end position="640"/>
    </location>
</feature>
<dbReference type="Proteomes" id="UP001329430">
    <property type="component" value="Chromosome 9"/>
</dbReference>
<dbReference type="InterPro" id="IPR024603">
    <property type="entry name" value="COG_complex_COG2_C"/>
</dbReference>
<dbReference type="InterPro" id="IPR024602">
    <property type="entry name" value="COG_su2_N"/>
</dbReference>